<sequence length="266" mass="29828">MTNSKNLTAMTFNLRVNVLSDGSNAWPHRKHLAADSILGSGAHLIGTQEGTAGMLADLDAQLPAYSRIGNGRLGEAEAKLHQDEYCAIYYNREALTLIKQGQFWLSETPEEQGSLGWDSSYPRICTWGCFESKEHPGSRFYAFNTHFDHLGQKAREESAKLLLERIRACREEENAPVLLMGDLNAEPDNPAIGLLREQLQDAYMLLDEPVGRTFHDFKGGTDGEPIDYIFATQDIEMIRTTVDREQLDGAYPSDHYPVELTWGFKG</sequence>
<dbReference type="EMBL" id="CP026520">
    <property type="protein sequence ID" value="QAV21126.1"/>
    <property type="molecule type" value="Genomic_DNA"/>
</dbReference>
<dbReference type="Pfam" id="PF03372">
    <property type="entry name" value="Exo_endo_phos"/>
    <property type="match status" value="1"/>
</dbReference>
<gene>
    <name evidence="2" type="ORF">M5X16_13195</name>
    <name evidence="3" type="ORF">PC41400_27005</name>
</gene>
<dbReference type="Proteomes" id="UP000288943">
    <property type="component" value="Chromosome"/>
</dbReference>
<dbReference type="Gene3D" id="3.60.10.10">
    <property type="entry name" value="Endonuclease/exonuclease/phosphatase"/>
    <property type="match status" value="1"/>
</dbReference>
<dbReference type="PANTHER" id="PTHR12121">
    <property type="entry name" value="CARBON CATABOLITE REPRESSOR PROTEIN 4"/>
    <property type="match status" value="1"/>
</dbReference>
<reference evidence="3 4" key="1">
    <citation type="submission" date="2018-01" db="EMBL/GenBank/DDBJ databases">
        <title>The whole genome sequencing and assembly of Paenibacillus chitinolyticus KCCM 41400 strain.</title>
        <authorList>
            <person name="Kim J.-Y."/>
            <person name="Park M.-K."/>
            <person name="Lee Y.-J."/>
            <person name="Yi H."/>
            <person name="Bahn Y.-S."/>
            <person name="Kim J.F."/>
            <person name="Lee D.-W."/>
        </authorList>
    </citation>
    <scope>NUCLEOTIDE SEQUENCE [LARGE SCALE GENOMIC DNA]</scope>
    <source>
        <strain evidence="3 4">KCCM 41400</strain>
    </source>
</reference>
<proteinExistence type="predicted"/>
<dbReference type="InterPro" id="IPR005135">
    <property type="entry name" value="Endo/exonuclease/phosphatase"/>
</dbReference>
<dbReference type="InterPro" id="IPR050410">
    <property type="entry name" value="CCR4/nocturin_mRNA_transcr"/>
</dbReference>
<dbReference type="InterPro" id="IPR036691">
    <property type="entry name" value="Endo/exonu/phosph_ase_sf"/>
</dbReference>
<keyword evidence="3" id="KW-0255">Endonuclease</keyword>
<evidence type="ECO:0000313" key="2">
    <source>
        <dbReference type="EMBL" id="MCY9596731.1"/>
    </source>
</evidence>
<dbReference type="GeneID" id="95378443"/>
<organism evidence="3 4">
    <name type="scientific">Paenibacillus chitinolyticus</name>
    <dbReference type="NCBI Taxonomy" id="79263"/>
    <lineage>
        <taxon>Bacteria</taxon>
        <taxon>Bacillati</taxon>
        <taxon>Bacillota</taxon>
        <taxon>Bacilli</taxon>
        <taxon>Bacillales</taxon>
        <taxon>Paenibacillaceae</taxon>
        <taxon>Paenibacillus</taxon>
    </lineage>
</organism>
<dbReference type="CDD" id="cd09083">
    <property type="entry name" value="EEP-1"/>
    <property type="match status" value="1"/>
</dbReference>
<evidence type="ECO:0000313" key="4">
    <source>
        <dbReference type="Proteomes" id="UP000288943"/>
    </source>
</evidence>
<evidence type="ECO:0000313" key="5">
    <source>
        <dbReference type="Proteomes" id="UP001527202"/>
    </source>
</evidence>
<dbReference type="EMBL" id="JAMDMJ010000014">
    <property type="protein sequence ID" value="MCY9596731.1"/>
    <property type="molecule type" value="Genomic_DNA"/>
</dbReference>
<dbReference type="Proteomes" id="UP001527202">
    <property type="component" value="Unassembled WGS sequence"/>
</dbReference>
<keyword evidence="3" id="KW-0378">Hydrolase</keyword>
<dbReference type="OrthoDB" id="9793162at2"/>
<dbReference type="GO" id="GO:0004519">
    <property type="term" value="F:endonuclease activity"/>
    <property type="evidence" value="ECO:0007669"/>
    <property type="project" value="UniProtKB-KW"/>
</dbReference>
<keyword evidence="3" id="KW-0540">Nuclease</keyword>
<reference evidence="2 5" key="2">
    <citation type="submission" date="2022-05" db="EMBL/GenBank/DDBJ databases">
        <title>Genome Sequencing of Bee-Associated Microbes.</title>
        <authorList>
            <person name="Dunlap C."/>
        </authorList>
    </citation>
    <scope>NUCLEOTIDE SEQUENCE [LARGE SCALE GENOMIC DNA]</scope>
    <source>
        <strain evidence="2 5">NRRL B-23120</strain>
    </source>
</reference>
<accession>A0A410X3D8</accession>
<keyword evidence="5" id="KW-1185">Reference proteome</keyword>
<feature type="domain" description="Endonuclease/exonuclease/phosphatase" evidence="1">
    <location>
        <begin position="10"/>
        <end position="255"/>
    </location>
</feature>
<protein>
    <submittedName>
        <fullName evidence="2 3">Endonuclease</fullName>
    </submittedName>
</protein>
<dbReference type="AlphaFoldDB" id="A0A410X3D8"/>
<dbReference type="RefSeq" id="WP_042235884.1">
    <property type="nucleotide sequence ID" value="NZ_CP026520.1"/>
</dbReference>
<evidence type="ECO:0000313" key="3">
    <source>
        <dbReference type="EMBL" id="QAV21126.1"/>
    </source>
</evidence>
<dbReference type="GO" id="GO:0000175">
    <property type="term" value="F:3'-5'-RNA exonuclease activity"/>
    <property type="evidence" value="ECO:0007669"/>
    <property type="project" value="TreeGrafter"/>
</dbReference>
<dbReference type="PANTHER" id="PTHR12121:SF36">
    <property type="entry name" value="ENDONUCLEASE_EXONUCLEASE_PHOSPHATASE DOMAIN-CONTAINING PROTEIN"/>
    <property type="match status" value="1"/>
</dbReference>
<dbReference type="KEGG" id="pchi:PC41400_27005"/>
<name>A0A410X3D8_9BACL</name>
<evidence type="ECO:0000259" key="1">
    <source>
        <dbReference type="Pfam" id="PF03372"/>
    </source>
</evidence>
<dbReference type="SUPFAM" id="SSF56219">
    <property type="entry name" value="DNase I-like"/>
    <property type="match status" value="1"/>
</dbReference>